<accession>A0A0G0VTQ3</accession>
<feature type="binding site" evidence="8">
    <location>
        <position position="126"/>
    </location>
    <ligand>
        <name>Fe cation</name>
        <dbReference type="ChEBI" id="CHEBI:24875"/>
    </ligand>
</feature>
<dbReference type="NCBIfam" id="TIGR00329">
    <property type="entry name" value="gcp_kae1"/>
    <property type="match status" value="1"/>
</dbReference>
<keyword evidence="2 8" id="KW-0808">Transferase</keyword>
<gene>
    <name evidence="8" type="primary">tsaD</name>
    <name evidence="10" type="ORF">UU56_C0008G0022</name>
</gene>
<dbReference type="CDD" id="cd24133">
    <property type="entry name" value="ASKHA_NBD_TsaD_bac"/>
    <property type="match status" value="1"/>
</dbReference>
<evidence type="ECO:0000313" key="10">
    <source>
        <dbReference type="EMBL" id="KKS04215.1"/>
    </source>
</evidence>
<evidence type="ECO:0000313" key="11">
    <source>
        <dbReference type="Proteomes" id="UP000034493"/>
    </source>
</evidence>
<dbReference type="EC" id="2.3.1.234" evidence="8"/>
<comment type="catalytic activity">
    <reaction evidence="7 8">
        <text>L-threonylcarbamoyladenylate + adenosine(37) in tRNA = N(6)-L-threonylcarbamoyladenosine(37) in tRNA + AMP + H(+)</text>
        <dbReference type="Rhea" id="RHEA:37059"/>
        <dbReference type="Rhea" id="RHEA-COMP:10162"/>
        <dbReference type="Rhea" id="RHEA-COMP:10163"/>
        <dbReference type="ChEBI" id="CHEBI:15378"/>
        <dbReference type="ChEBI" id="CHEBI:73682"/>
        <dbReference type="ChEBI" id="CHEBI:74411"/>
        <dbReference type="ChEBI" id="CHEBI:74418"/>
        <dbReference type="ChEBI" id="CHEBI:456215"/>
        <dbReference type="EC" id="2.3.1.234"/>
    </reaction>
</comment>
<organism evidence="10 11">
    <name type="scientific">Candidatus Curtissbacteria bacterium GW2011_GWA2_41_24</name>
    <dbReference type="NCBI Taxonomy" id="1618411"/>
    <lineage>
        <taxon>Bacteria</taxon>
        <taxon>Candidatus Curtissiibacteriota</taxon>
    </lineage>
</organism>
<comment type="caution">
    <text evidence="10">The sequence shown here is derived from an EMBL/GenBank/DDBJ whole genome shotgun (WGS) entry which is preliminary data.</text>
</comment>
<evidence type="ECO:0000259" key="9">
    <source>
        <dbReference type="Pfam" id="PF00814"/>
    </source>
</evidence>
<dbReference type="GO" id="GO:0005737">
    <property type="term" value="C:cytoplasm"/>
    <property type="evidence" value="ECO:0007669"/>
    <property type="project" value="UniProtKB-SubCell"/>
</dbReference>
<comment type="subcellular location">
    <subcellularLocation>
        <location evidence="8">Cytoplasm</location>
    </subcellularLocation>
</comment>
<feature type="domain" description="Gcp-like" evidence="9">
    <location>
        <begin position="29"/>
        <end position="371"/>
    </location>
</feature>
<dbReference type="Proteomes" id="UP000034493">
    <property type="component" value="Unassembled WGS sequence"/>
</dbReference>
<dbReference type="SUPFAM" id="SSF53067">
    <property type="entry name" value="Actin-like ATPase domain"/>
    <property type="match status" value="2"/>
</dbReference>
<name>A0A0G0VTQ3_9BACT</name>
<dbReference type="GO" id="GO:0005506">
    <property type="term" value="F:iron ion binding"/>
    <property type="evidence" value="ECO:0007669"/>
    <property type="project" value="UniProtKB-UniRule"/>
</dbReference>
<dbReference type="Gene3D" id="3.30.420.40">
    <property type="match status" value="2"/>
</dbReference>
<keyword evidence="5 8" id="KW-0408">Iron</keyword>
<dbReference type="InterPro" id="IPR043129">
    <property type="entry name" value="ATPase_NBD"/>
</dbReference>
<sequence length="397" mass="42504">MIILGIESTCDETGVAIVEWDPSQDSGLKVLANVIASSVELHKKYSGVVPEVAAREQVRVIIPVVNEALTRAFGSIRSNNSYKFGCQIDAIAVAHGPGLVGSLLIGVETAKALALVWNKPLIPINHLMGHVYANWLQPVGSIESVAGSKNKKTKNYKLRTPDFPLVALVVSGGHTDLILMTDHNKYRWLGGTLDDAAGEAFDKVARILGLGYPGGPEIERAAQQLTTDNGPALPAGRQLTFKLPRPLINSTSFDFSFSGLKTAVVHYSSQMSDTRLASLAKRVKGPGAVKTLAGRQVSAIAHEFQQAVCDILVTKTLRAAKKYQVESIVVGGGVAANQRLRSLLTVNGSRLGIPVFFPEKNLSTDNGAMIAAAAFFHPYQINPLKLSAVPGLYFDQT</sequence>
<feature type="binding site" evidence="8">
    <location>
        <begin position="169"/>
        <end position="173"/>
    </location>
    <ligand>
        <name>substrate</name>
    </ligand>
</feature>
<comment type="similarity">
    <text evidence="8">Belongs to the KAE1 / TsaD family.</text>
</comment>
<proteinExistence type="inferred from homology"/>
<evidence type="ECO:0000256" key="3">
    <source>
        <dbReference type="ARBA" id="ARBA00022694"/>
    </source>
</evidence>
<keyword evidence="6 8" id="KW-0012">Acyltransferase</keyword>
<dbReference type="NCBIfam" id="TIGR03723">
    <property type="entry name" value="T6A_TsaD_YgjD"/>
    <property type="match status" value="1"/>
</dbReference>
<feature type="binding site" evidence="8">
    <location>
        <position position="365"/>
    </location>
    <ligand>
        <name>Fe cation</name>
        <dbReference type="ChEBI" id="CHEBI:24875"/>
    </ligand>
</feature>
<evidence type="ECO:0000256" key="1">
    <source>
        <dbReference type="ARBA" id="ARBA00022490"/>
    </source>
</evidence>
<dbReference type="PANTHER" id="PTHR11735:SF6">
    <property type="entry name" value="TRNA N6-ADENOSINE THREONYLCARBAMOYLTRANSFERASE, MITOCHONDRIAL"/>
    <property type="match status" value="1"/>
</dbReference>
<dbReference type="PROSITE" id="PS01016">
    <property type="entry name" value="GLYCOPROTEASE"/>
    <property type="match status" value="1"/>
</dbReference>
<evidence type="ECO:0000256" key="4">
    <source>
        <dbReference type="ARBA" id="ARBA00022723"/>
    </source>
</evidence>
<evidence type="ECO:0000256" key="5">
    <source>
        <dbReference type="ARBA" id="ARBA00023004"/>
    </source>
</evidence>
<dbReference type="InterPro" id="IPR017861">
    <property type="entry name" value="KAE1/TsaD"/>
</dbReference>
<evidence type="ECO:0000256" key="6">
    <source>
        <dbReference type="ARBA" id="ARBA00023315"/>
    </source>
</evidence>
<dbReference type="GO" id="GO:0002949">
    <property type="term" value="P:tRNA threonylcarbamoyladenosine modification"/>
    <property type="evidence" value="ECO:0007669"/>
    <property type="project" value="UniProtKB-UniRule"/>
</dbReference>
<comment type="cofactor">
    <cofactor evidence="8">
        <name>Fe(2+)</name>
        <dbReference type="ChEBI" id="CHEBI:29033"/>
    </cofactor>
    <text evidence="8">Binds 1 Fe(2+) ion per subunit.</text>
</comment>
<dbReference type="HAMAP" id="MF_01445">
    <property type="entry name" value="TsaD"/>
    <property type="match status" value="1"/>
</dbReference>
<comment type="function">
    <text evidence="8">Required for the formation of a threonylcarbamoyl group on adenosine at position 37 (t(6)A37) in tRNAs that read codons beginning with adenine. Is involved in the transfer of the threonylcarbamoyl moiety of threonylcarbamoyl-AMP (TC-AMP) to the N6 group of A37, together with TsaE and TsaB. TsaD likely plays a direct catalytic role in this reaction.</text>
</comment>
<evidence type="ECO:0000256" key="8">
    <source>
        <dbReference type="HAMAP-Rule" id="MF_01445"/>
    </source>
</evidence>
<dbReference type="PATRIC" id="fig|1618411.3.peg.547"/>
<dbReference type="FunFam" id="3.30.420.40:FF:000040">
    <property type="entry name" value="tRNA N6-adenosine threonylcarbamoyltransferase"/>
    <property type="match status" value="1"/>
</dbReference>
<dbReference type="PRINTS" id="PR00789">
    <property type="entry name" value="OSIALOPTASE"/>
</dbReference>
<keyword evidence="3 8" id="KW-0819">tRNA processing</keyword>
<dbReference type="EMBL" id="LCBC01000008">
    <property type="protein sequence ID" value="KKS04215.1"/>
    <property type="molecule type" value="Genomic_DNA"/>
</dbReference>
<keyword evidence="4 8" id="KW-0479">Metal-binding</keyword>
<dbReference type="InterPro" id="IPR000905">
    <property type="entry name" value="Gcp-like_dom"/>
</dbReference>
<dbReference type="AlphaFoldDB" id="A0A0G0VTQ3"/>
<keyword evidence="1 8" id="KW-0963">Cytoplasm</keyword>
<feature type="binding site" evidence="8">
    <location>
        <position position="219"/>
    </location>
    <ligand>
        <name>substrate</name>
    </ligand>
</feature>
<protein>
    <recommendedName>
        <fullName evidence="8">tRNA N6-adenosine threonylcarbamoyltransferase</fullName>
        <ecNumber evidence="8">2.3.1.234</ecNumber>
    </recommendedName>
    <alternativeName>
        <fullName evidence="8">N6-L-threonylcarbamoyladenine synthase</fullName>
        <shortName evidence="8">t(6)A synthase</shortName>
    </alternativeName>
    <alternativeName>
        <fullName evidence="8">t(6)A37 threonylcarbamoyladenosine biosynthesis protein TsaD</fullName>
    </alternativeName>
    <alternativeName>
        <fullName evidence="8">tRNA threonylcarbamoyladenosine biosynthesis protein TsaD</fullName>
    </alternativeName>
</protein>
<dbReference type="GO" id="GO:0061711">
    <property type="term" value="F:tRNA N(6)-L-threonylcarbamoyladenine synthase activity"/>
    <property type="evidence" value="ECO:0007669"/>
    <property type="project" value="UniProtKB-EC"/>
</dbReference>
<feature type="binding site" evidence="8">
    <location>
        <position position="337"/>
    </location>
    <ligand>
        <name>substrate</name>
    </ligand>
</feature>
<dbReference type="Pfam" id="PF00814">
    <property type="entry name" value="TsaD"/>
    <property type="match status" value="1"/>
</dbReference>
<reference evidence="10 11" key="1">
    <citation type="journal article" date="2015" name="Nature">
        <title>rRNA introns, odd ribosomes, and small enigmatic genomes across a large radiation of phyla.</title>
        <authorList>
            <person name="Brown C.T."/>
            <person name="Hug L.A."/>
            <person name="Thomas B.C."/>
            <person name="Sharon I."/>
            <person name="Castelle C.J."/>
            <person name="Singh A."/>
            <person name="Wilkins M.J."/>
            <person name="Williams K.H."/>
            <person name="Banfield J.F."/>
        </authorList>
    </citation>
    <scope>NUCLEOTIDE SEQUENCE [LARGE SCALE GENOMIC DNA]</scope>
</reference>
<feature type="binding site" evidence="8">
    <location>
        <position position="130"/>
    </location>
    <ligand>
        <name>Fe cation</name>
        <dbReference type="ChEBI" id="CHEBI:24875"/>
    </ligand>
</feature>
<dbReference type="PANTHER" id="PTHR11735">
    <property type="entry name" value="TRNA N6-ADENOSINE THREONYLCARBAMOYLTRANSFERASE"/>
    <property type="match status" value="1"/>
</dbReference>
<feature type="binding site" evidence="8">
    <location>
        <position position="215"/>
    </location>
    <ligand>
        <name>substrate</name>
    </ligand>
</feature>
<dbReference type="InterPro" id="IPR022450">
    <property type="entry name" value="TsaD"/>
</dbReference>
<evidence type="ECO:0000256" key="7">
    <source>
        <dbReference type="ARBA" id="ARBA00048117"/>
    </source>
</evidence>
<dbReference type="InterPro" id="IPR017860">
    <property type="entry name" value="Peptidase_M22_CS"/>
</dbReference>
<feature type="binding site" evidence="8">
    <location>
        <position position="202"/>
    </location>
    <ligand>
        <name>substrate</name>
    </ligand>
</feature>
<evidence type="ECO:0000256" key="2">
    <source>
        <dbReference type="ARBA" id="ARBA00022679"/>
    </source>
</evidence>